<feature type="region of interest" description="Disordered" evidence="1">
    <location>
        <begin position="123"/>
        <end position="146"/>
    </location>
</feature>
<sequence>MGIKENNKAILFNSDEEAIKNIKLPALDISDKLDSEFDYIHLFVKKQSEFTKLFPKLKEHLKPTGMLWVSWPKGKKLETDLNIKTVIKLGYDFGLVESTCLSVNEIWSGLKFTHPKKGKTYHNTYGKLKDKPDSPELDKSFIKRKS</sequence>
<name>A0A2V4CBH7_9FLAO</name>
<dbReference type="Proteomes" id="UP000247681">
    <property type="component" value="Unassembled WGS sequence"/>
</dbReference>
<comment type="caution">
    <text evidence="2">The sequence shown here is derived from an EMBL/GenBank/DDBJ whole genome shotgun (WGS) entry which is preliminary data.</text>
</comment>
<organism evidence="2 3">
    <name type="scientific">Flavobacterium hydrophilum</name>
    <dbReference type="NCBI Taxonomy" id="2211445"/>
    <lineage>
        <taxon>Bacteria</taxon>
        <taxon>Pseudomonadati</taxon>
        <taxon>Bacteroidota</taxon>
        <taxon>Flavobacteriia</taxon>
        <taxon>Flavobacteriales</taxon>
        <taxon>Flavobacteriaceae</taxon>
        <taxon>Flavobacterium</taxon>
    </lineage>
</organism>
<evidence type="ECO:0000313" key="2">
    <source>
        <dbReference type="EMBL" id="PXY47310.1"/>
    </source>
</evidence>
<dbReference type="AlphaFoldDB" id="A0A2V4CBH7"/>
<evidence type="ECO:0000256" key="1">
    <source>
        <dbReference type="SAM" id="MobiDB-lite"/>
    </source>
</evidence>
<accession>A0A2V4CBH7</accession>
<dbReference type="EMBL" id="QJHL01000001">
    <property type="protein sequence ID" value="PXY47310.1"/>
    <property type="molecule type" value="Genomic_DNA"/>
</dbReference>
<reference evidence="2 3" key="1">
    <citation type="submission" date="2018-05" db="EMBL/GenBank/DDBJ databases">
        <title>Flavobacterium sp. strain IMCC34758, incomplete genome.</title>
        <authorList>
            <person name="Joung Y."/>
        </authorList>
    </citation>
    <scope>NUCLEOTIDE SEQUENCE [LARGE SCALE GENOMIC DNA]</scope>
    <source>
        <strain evidence="2 3">IMCC34758</strain>
    </source>
</reference>
<feature type="compositionally biased region" description="Basic and acidic residues" evidence="1">
    <location>
        <begin position="127"/>
        <end position="146"/>
    </location>
</feature>
<gene>
    <name evidence="2" type="ORF">DMB68_01135</name>
</gene>
<evidence type="ECO:0008006" key="4">
    <source>
        <dbReference type="Google" id="ProtNLM"/>
    </source>
</evidence>
<dbReference type="OrthoDB" id="9800461at2"/>
<proteinExistence type="predicted"/>
<protein>
    <recommendedName>
        <fullName evidence="4">DUF3052 domain-containing protein</fullName>
    </recommendedName>
</protein>
<keyword evidence="3" id="KW-1185">Reference proteome</keyword>
<dbReference type="InterPro" id="IPR029063">
    <property type="entry name" value="SAM-dependent_MTases_sf"/>
</dbReference>
<dbReference type="SUPFAM" id="SSF53335">
    <property type="entry name" value="S-adenosyl-L-methionine-dependent methyltransferases"/>
    <property type="match status" value="1"/>
</dbReference>
<evidence type="ECO:0000313" key="3">
    <source>
        <dbReference type="Proteomes" id="UP000247681"/>
    </source>
</evidence>